<dbReference type="InterPro" id="IPR015590">
    <property type="entry name" value="Aldehyde_DH_dom"/>
</dbReference>
<dbReference type="InterPro" id="IPR012134">
    <property type="entry name" value="Glu-5-SA_DH"/>
</dbReference>
<evidence type="ECO:0000313" key="10">
    <source>
        <dbReference type="Proteomes" id="UP000320055"/>
    </source>
</evidence>
<dbReference type="Gene3D" id="3.40.309.10">
    <property type="entry name" value="Aldehyde Dehydrogenase, Chain A, domain 2"/>
    <property type="match status" value="1"/>
</dbReference>
<dbReference type="Pfam" id="PF00171">
    <property type="entry name" value="Aldedh"/>
    <property type="match status" value="1"/>
</dbReference>
<feature type="domain" description="Aldehyde dehydrogenase" evidence="8">
    <location>
        <begin position="11"/>
        <end position="284"/>
    </location>
</feature>
<dbReference type="NCBIfam" id="NF001221">
    <property type="entry name" value="PRK00197.1"/>
    <property type="match status" value="1"/>
</dbReference>
<dbReference type="RefSeq" id="WP_144865202.1">
    <property type="nucleotide sequence ID" value="NZ_LR213790.1"/>
</dbReference>
<evidence type="ECO:0000256" key="1">
    <source>
        <dbReference type="ARBA" id="ARBA00004985"/>
    </source>
</evidence>
<dbReference type="GO" id="GO:0005737">
    <property type="term" value="C:cytoplasm"/>
    <property type="evidence" value="ECO:0007669"/>
    <property type="project" value="UniProtKB-SubCell"/>
</dbReference>
<name>A0A563VUB2_9CYAN</name>
<accession>A0A563VUB2</accession>
<dbReference type="GO" id="GO:0050661">
    <property type="term" value="F:NADP binding"/>
    <property type="evidence" value="ECO:0007669"/>
    <property type="project" value="InterPro"/>
</dbReference>
<proteinExistence type="inferred from homology"/>
<dbReference type="GO" id="GO:0055129">
    <property type="term" value="P:L-proline biosynthetic process"/>
    <property type="evidence" value="ECO:0007669"/>
    <property type="project" value="UniProtKB-UniRule"/>
</dbReference>
<comment type="subcellular location">
    <subcellularLocation>
        <location evidence="7">Cytoplasm</location>
    </subcellularLocation>
</comment>
<dbReference type="InterPro" id="IPR016163">
    <property type="entry name" value="Ald_DH_C"/>
</dbReference>
<comment type="catalytic activity">
    <reaction evidence="6 7">
        <text>L-glutamate 5-semialdehyde + phosphate + NADP(+) = L-glutamyl 5-phosphate + NADPH + H(+)</text>
        <dbReference type="Rhea" id="RHEA:19541"/>
        <dbReference type="ChEBI" id="CHEBI:15378"/>
        <dbReference type="ChEBI" id="CHEBI:43474"/>
        <dbReference type="ChEBI" id="CHEBI:57783"/>
        <dbReference type="ChEBI" id="CHEBI:58066"/>
        <dbReference type="ChEBI" id="CHEBI:58274"/>
        <dbReference type="ChEBI" id="CHEBI:58349"/>
        <dbReference type="EC" id="1.2.1.41"/>
    </reaction>
</comment>
<dbReference type="GO" id="GO:0004350">
    <property type="term" value="F:glutamate-5-semialdehyde dehydrogenase activity"/>
    <property type="evidence" value="ECO:0007669"/>
    <property type="project" value="UniProtKB-UniRule"/>
</dbReference>
<dbReference type="PIRSF" id="PIRSF000151">
    <property type="entry name" value="GPR"/>
    <property type="match status" value="1"/>
</dbReference>
<dbReference type="InterPro" id="IPR016162">
    <property type="entry name" value="Ald_DH_N"/>
</dbReference>
<comment type="similarity">
    <text evidence="7">Belongs to the gamma-glutamyl phosphate reductase family.</text>
</comment>
<evidence type="ECO:0000256" key="6">
    <source>
        <dbReference type="ARBA" id="ARBA00049024"/>
    </source>
</evidence>
<dbReference type="InterPro" id="IPR016161">
    <property type="entry name" value="Ald_DH/histidinol_DH"/>
</dbReference>
<comment type="function">
    <text evidence="7">Catalyzes the NADPH-dependent reduction of L-glutamate 5-phosphate into L-glutamate 5-semialdehyde and phosphate. The product spontaneously undergoes cyclization to form 1-pyrroline-5-carboxylate.</text>
</comment>
<evidence type="ECO:0000256" key="7">
    <source>
        <dbReference type="HAMAP-Rule" id="MF_00412"/>
    </source>
</evidence>
<protein>
    <recommendedName>
        <fullName evidence="7">Gamma-glutamyl phosphate reductase</fullName>
        <shortName evidence="7">GPR</shortName>
        <ecNumber evidence="7">1.2.1.41</ecNumber>
    </recommendedName>
    <alternativeName>
        <fullName evidence="7">Glutamate-5-semialdehyde dehydrogenase</fullName>
    </alternativeName>
    <alternativeName>
        <fullName evidence="7">Glutamyl-gamma-semialdehyde dehydrogenase</fullName>
        <shortName evidence="7">GSA dehydrogenase</shortName>
    </alternativeName>
</protein>
<keyword evidence="5 7" id="KW-0560">Oxidoreductase</keyword>
<evidence type="ECO:0000259" key="8">
    <source>
        <dbReference type="Pfam" id="PF00171"/>
    </source>
</evidence>
<keyword evidence="3 7" id="KW-0641">Proline biosynthesis</keyword>
<dbReference type="AlphaFoldDB" id="A0A563VUB2"/>
<dbReference type="Gene3D" id="3.40.605.10">
    <property type="entry name" value="Aldehyde Dehydrogenase, Chain A, domain 1"/>
    <property type="match status" value="1"/>
</dbReference>
<evidence type="ECO:0000256" key="3">
    <source>
        <dbReference type="ARBA" id="ARBA00022650"/>
    </source>
</evidence>
<dbReference type="Proteomes" id="UP000320055">
    <property type="component" value="Unassembled WGS sequence"/>
</dbReference>
<evidence type="ECO:0000256" key="5">
    <source>
        <dbReference type="ARBA" id="ARBA00023002"/>
    </source>
</evidence>
<dbReference type="CDD" id="cd07079">
    <property type="entry name" value="ALDH_F18-19_ProA-GPR"/>
    <property type="match status" value="1"/>
</dbReference>
<dbReference type="UniPathway" id="UPA00098">
    <property type="reaction ID" value="UER00360"/>
</dbReference>
<dbReference type="EMBL" id="CAACVJ010000224">
    <property type="protein sequence ID" value="VEP14995.1"/>
    <property type="molecule type" value="Genomic_DNA"/>
</dbReference>
<gene>
    <name evidence="7 9" type="primary">proA</name>
    <name evidence="9" type="ORF">H1P_300017</name>
</gene>
<dbReference type="PANTHER" id="PTHR11063">
    <property type="entry name" value="GLUTAMATE SEMIALDEHYDE DEHYDROGENASE"/>
    <property type="match status" value="1"/>
</dbReference>
<reference evidence="9 10" key="1">
    <citation type="submission" date="2019-01" db="EMBL/GenBank/DDBJ databases">
        <authorList>
            <person name="Brito A."/>
        </authorList>
    </citation>
    <scope>NUCLEOTIDE SEQUENCE [LARGE SCALE GENOMIC DNA]</scope>
    <source>
        <strain evidence="9">1</strain>
    </source>
</reference>
<organism evidence="9 10">
    <name type="scientific">Hyella patelloides LEGE 07179</name>
    <dbReference type="NCBI Taxonomy" id="945734"/>
    <lineage>
        <taxon>Bacteria</taxon>
        <taxon>Bacillati</taxon>
        <taxon>Cyanobacteriota</taxon>
        <taxon>Cyanophyceae</taxon>
        <taxon>Pleurocapsales</taxon>
        <taxon>Hyellaceae</taxon>
        <taxon>Hyella</taxon>
    </lineage>
</organism>
<evidence type="ECO:0000256" key="4">
    <source>
        <dbReference type="ARBA" id="ARBA00022857"/>
    </source>
</evidence>
<sequence>MDSISSNPTLTAVRKARQASRKLALASAKIRRQSVMVLAEAIKANFNDILESNTLDLEMSREMAVSELTVDWLKLTPERLGTTVSILQQLAKTTDPTKRLINAPYQLEPGQTYSQLKPLGTIALIYEAFPELAAIATGMCLKTGNSLILRGCSTASNTNQVISQTIKTALDDTKLPPGCVEIISPDTGSSIQELVVQDRDLDLIIPYGRPSLVQQVAEQATAPVLRTAIGNCYLYWSTSGNLELIRRMVIGSHQGAPDAVNAIEKILIHSSIKPSYLTSLFNNLQKQGFELRGENDLVKEFSEYLKPLNPSEWARPYMKKIVAFRCVEDLSEAVTWINRYSSGHADCLVTESYQESRQFARHVDSALIYINASPHFERNPNCGEAVFLGMSNQKGYRQGLIGLETFTTVKQVVQG</sequence>
<dbReference type="SUPFAM" id="SSF53720">
    <property type="entry name" value="ALDH-like"/>
    <property type="match status" value="1"/>
</dbReference>
<dbReference type="PANTHER" id="PTHR11063:SF8">
    <property type="entry name" value="DELTA-1-PYRROLINE-5-CARBOXYLATE SYNTHASE"/>
    <property type="match status" value="1"/>
</dbReference>
<evidence type="ECO:0000313" key="9">
    <source>
        <dbReference type="EMBL" id="VEP14995.1"/>
    </source>
</evidence>
<keyword evidence="2 7" id="KW-0028">Amino-acid biosynthesis</keyword>
<dbReference type="InterPro" id="IPR000965">
    <property type="entry name" value="GPR_dom"/>
</dbReference>
<keyword evidence="7" id="KW-0963">Cytoplasm</keyword>
<dbReference type="OrthoDB" id="502371at2"/>
<dbReference type="HAMAP" id="MF_00412">
    <property type="entry name" value="ProA"/>
    <property type="match status" value="1"/>
</dbReference>
<dbReference type="EC" id="1.2.1.41" evidence="7"/>
<keyword evidence="4 7" id="KW-0521">NADP</keyword>
<evidence type="ECO:0000256" key="2">
    <source>
        <dbReference type="ARBA" id="ARBA00022605"/>
    </source>
</evidence>
<comment type="pathway">
    <text evidence="1 7">Amino-acid biosynthesis; L-proline biosynthesis; L-glutamate 5-semialdehyde from L-glutamate: step 2/2.</text>
</comment>
<keyword evidence="10" id="KW-1185">Reference proteome</keyword>